<dbReference type="AlphaFoldDB" id="A0AB39HKS8"/>
<dbReference type="EMBL" id="CP162599">
    <property type="protein sequence ID" value="XDK31758.1"/>
    <property type="molecule type" value="Genomic_DNA"/>
</dbReference>
<dbReference type="PROSITE" id="PS50088">
    <property type="entry name" value="ANK_REPEAT"/>
    <property type="match status" value="1"/>
</dbReference>
<dbReference type="PANTHER" id="PTHR24171">
    <property type="entry name" value="ANKYRIN REPEAT DOMAIN-CONTAINING PROTEIN 39-RELATED"/>
    <property type="match status" value="1"/>
</dbReference>
<dbReference type="InterPro" id="IPR002110">
    <property type="entry name" value="Ankyrin_rpt"/>
</dbReference>
<accession>A0AB39HKS8</accession>
<sequence>MSQQLVEYARTGDIENLKNLLKEDVDVNIRDAEGRTAVLEATRYNYPKIVDILIQHGADVNIQDLYRNNVLLHAGAAGYLEIVKLAIAAGANTKLTNRYGGIAIIPAAERAHVEVIEELLTYSDSDVNHINNLHWTALMEAVILGDGGVRHQKAVEVLLKHGADPNIADRDGITPLQHAEQLGYTEIALLLKAADA</sequence>
<dbReference type="GO" id="GO:0085020">
    <property type="term" value="P:protein K6-linked ubiquitination"/>
    <property type="evidence" value="ECO:0007669"/>
    <property type="project" value="TreeGrafter"/>
</dbReference>
<evidence type="ECO:0000256" key="2">
    <source>
        <dbReference type="ARBA" id="ARBA00023043"/>
    </source>
</evidence>
<dbReference type="PROSITE" id="PS50297">
    <property type="entry name" value="ANK_REP_REGION"/>
    <property type="match status" value="1"/>
</dbReference>
<proteinExistence type="predicted"/>
<gene>
    <name evidence="4" type="ORF">AB4Y30_12070</name>
</gene>
<reference evidence="4" key="1">
    <citation type="submission" date="2024-07" db="EMBL/GenBank/DDBJ databases">
        <title>Halotolerant mesophilic bacterium Ornithinibacillus sp. 4-3, sp. nov., isolated from soil.</title>
        <authorList>
            <person name="Sidarenka A.V."/>
            <person name="Guliayeva D.E."/>
            <person name="Leanovich S.I."/>
            <person name="Hileuskaya K.S."/>
            <person name="Akhremchuk A.E."/>
            <person name="Sikolenko M.A."/>
            <person name="Valentovich L.N."/>
        </authorList>
    </citation>
    <scope>NUCLEOTIDE SEQUENCE</scope>
    <source>
        <strain evidence="4">4-3</strain>
    </source>
</reference>
<evidence type="ECO:0000313" key="4">
    <source>
        <dbReference type="EMBL" id="XDK31758.1"/>
    </source>
</evidence>
<organism evidence="4">
    <name type="scientific">Ornithinibacillus sp. 4-3</name>
    <dbReference type="NCBI Taxonomy" id="3231488"/>
    <lineage>
        <taxon>Bacteria</taxon>
        <taxon>Bacillati</taxon>
        <taxon>Bacillota</taxon>
        <taxon>Bacilli</taxon>
        <taxon>Bacillales</taxon>
        <taxon>Bacillaceae</taxon>
        <taxon>Ornithinibacillus</taxon>
    </lineage>
</organism>
<dbReference type="InterPro" id="IPR036770">
    <property type="entry name" value="Ankyrin_rpt-contain_sf"/>
</dbReference>
<keyword evidence="2 3" id="KW-0040">ANK repeat</keyword>
<dbReference type="PANTHER" id="PTHR24171:SF8">
    <property type="entry name" value="BRCA1-ASSOCIATED RING DOMAIN PROTEIN 1"/>
    <property type="match status" value="1"/>
</dbReference>
<feature type="repeat" description="ANK" evidence="3">
    <location>
        <begin position="33"/>
        <end position="65"/>
    </location>
</feature>
<dbReference type="SUPFAM" id="SSF48403">
    <property type="entry name" value="Ankyrin repeat"/>
    <property type="match status" value="1"/>
</dbReference>
<evidence type="ECO:0000256" key="1">
    <source>
        <dbReference type="ARBA" id="ARBA00022737"/>
    </source>
</evidence>
<dbReference type="Gene3D" id="1.25.40.20">
    <property type="entry name" value="Ankyrin repeat-containing domain"/>
    <property type="match status" value="2"/>
</dbReference>
<protein>
    <submittedName>
        <fullName evidence="4">Ankyrin repeat domain-containing protein</fullName>
    </submittedName>
</protein>
<name>A0AB39HKS8_9BACI</name>
<evidence type="ECO:0000256" key="3">
    <source>
        <dbReference type="PROSITE-ProRule" id="PRU00023"/>
    </source>
</evidence>
<keyword evidence="1" id="KW-0677">Repeat</keyword>
<dbReference type="GO" id="GO:0004842">
    <property type="term" value="F:ubiquitin-protein transferase activity"/>
    <property type="evidence" value="ECO:0007669"/>
    <property type="project" value="TreeGrafter"/>
</dbReference>
<dbReference type="RefSeq" id="WP_368652483.1">
    <property type="nucleotide sequence ID" value="NZ_CP162599.1"/>
</dbReference>
<dbReference type="Pfam" id="PF00023">
    <property type="entry name" value="Ank"/>
    <property type="match status" value="1"/>
</dbReference>
<dbReference type="Pfam" id="PF12796">
    <property type="entry name" value="Ank_2"/>
    <property type="match status" value="1"/>
</dbReference>
<dbReference type="SMART" id="SM00248">
    <property type="entry name" value="ANK"/>
    <property type="match status" value="4"/>
</dbReference>